<keyword evidence="2 4" id="KW-0808">Transferase</keyword>
<dbReference type="SUPFAM" id="SSF53335">
    <property type="entry name" value="S-adenosyl-L-methionine-dependent methyltransferases"/>
    <property type="match status" value="1"/>
</dbReference>
<sequence>MTAEYPTHSEYADFLEATRVSYDAIASAYADRFSDWRADSSPLDRSLVSAFAELAGEHAPAPVADLGSGPGSVTAHLHALGTPVFGVDLSPRMVALARRAHPELRFHVGSMTALDLPDETLGGILALYSLIHVPDDHLPGTFAEFHRVLRPGAPVLLAFQSGDSEDRLHLSERFGQEIALDYHWRTPDHVIAHLLDAGLRLYARTVREPDGEEKRPRAFLLAEKPLAGGR</sequence>
<dbReference type="GO" id="GO:0008168">
    <property type="term" value="F:methyltransferase activity"/>
    <property type="evidence" value="ECO:0007669"/>
    <property type="project" value="UniProtKB-KW"/>
</dbReference>
<dbReference type="AlphaFoldDB" id="A0A7H8T6W0"/>
<evidence type="ECO:0000256" key="1">
    <source>
        <dbReference type="ARBA" id="ARBA00022603"/>
    </source>
</evidence>
<dbReference type="GO" id="GO:0017000">
    <property type="term" value="P:antibiotic biosynthetic process"/>
    <property type="evidence" value="ECO:0007669"/>
    <property type="project" value="UniProtKB-ARBA"/>
</dbReference>
<reference evidence="4 5" key="1">
    <citation type="submission" date="2020-06" db="EMBL/GenBank/DDBJ databases">
        <title>Genome mining for natural products.</title>
        <authorList>
            <person name="Zhang B."/>
            <person name="Shi J."/>
            <person name="Ge H."/>
        </authorList>
    </citation>
    <scope>NUCLEOTIDE SEQUENCE [LARGE SCALE GENOMIC DNA]</scope>
    <source>
        <strain evidence="4 5">NA02069</strain>
    </source>
</reference>
<dbReference type="Proteomes" id="UP000509418">
    <property type="component" value="Chromosome"/>
</dbReference>
<dbReference type="Pfam" id="PF13649">
    <property type="entry name" value="Methyltransf_25"/>
    <property type="match status" value="1"/>
</dbReference>
<gene>
    <name evidence="4" type="ORF">HUT05_18835</name>
</gene>
<evidence type="ECO:0000256" key="2">
    <source>
        <dbReference type="ARBA" id="ARBA00022679"/>
    </source>
</evidence>
<evidence type="ECO:0000313" key="5">
    <source>
        <dbReference type="Proteomes" id="UP000509418"/>
    </source>
</evidence>
<organism evidence="4 5">
    <name type="scientific">Streptomyces chartreusis</name>
    <dbReference type="NCBI Taxonomy" id="1969"/>
    <lineage>
        <taxon>Bacteria</taxon>
        <taxon>Bacillati</taxon>
        <taxon>Actinomycetota</taxon>
        <taxon>Actinomycetes</taxon>
        <taxon>Kitasatosporales</taxon>
        <taxon>Streptomycetaceae</taxon>
        <taxon>Streptomyces</taxon>
    </lineage>
</organism>
<evidence type="ECO:0000313" key="4">
    <source>
        <dbReference type="EMBL" id="QKZ19245.1"/>
    </source>
</evidence>
<dbReference type="CDD" id="cd02440">
    <property type="entry name" value="AdoMet_MTases"/>
    <property type="match status" value="1"/>
</dbReference>
<name>A0A7H8T6W0_STRCX</name>
<evidence type="ECO:0000259" key="3">
    <source>
        <dbReference type="Pfam" id="PF13649"/>
    </source>
</evidence>
<keyword evidence="1 4" id="KW-0489">Methyltransferase</keyword>
<feature type="domain" description="Methyltransferase" evidence="3">
    <location>
        <begin position="63"/>
        <end position="152"/>
    </location>
</feature>
<protein>
    <submittedName>
        <fullName evidence="4">Methyltransferase domain-containing protein</fullName>
    </submittedName>
</protein>
<dbReference type="InterPro" id="IPR041698">
    <property type="entry name" value="Methyltransf_25"/>
</dbReference>
<dbReference type="EMBL" id="CP056041">
    <property type="protein sequence ID" value="QKZ19245.1"/>
    <property type="molecule type" value="Genomic_DNA"/>
</dbReference>
<proteinExistence type="predicted"/>
<dbReference type="InterPro" id="IPR029063">
    <property type="entry name" value="SAM-dependent_MTases_sf"/>
</dbReference>
<keyword evidence="5" id="KW-1185">Reference proteome</keyword>
<dbReference type="RefSeq" id="WP_176575794.1">
    <property type="nucleotide sequence ID" value="NZ_CBDRGH010000001.1"/>
</dbReference>
<accession>A0A7H8T6W0</accession>
<dbReference type="PANTHER" id="PTHR43861">
    <property type="entry name" value="TRANS-ACONITATE 2-METHYLTRANSFERASE-RELATED"/>
    <property type="match status" value="1"/>
</dbReference>
<dbReference type="Gene3D" id="3.40.50.150">
    <property type="entry name" value="Vaccinia Virus protein VP39"/>
    <property type="match status" value="1"/>
</dbReference>
<dbReference type="PANTHER" id="PTHR43861:SF1">
    <property type="entry name" value="TRANS-ACONITATE 2-METHYLTRANSFERASE"/>
    <property type="match status" value="1"/>
</dbReference>
<dbReference type="GO" id="GO:0032259">
    <property type="term" value="P:methylation"/>
    <property type="evidence" value="ECO:0007669"/>
    <property type="project" value="UniProtKB-KW"/>
</dbReference>